<comment type="caution">
    <text evidence="2">The sequence shown here is derived from an EMBL/GenBank/DDBJ whole genome shotgun (WGS) entry which is preliminary data.</text>
</comment>
<gene>
    <name evidence="2" type="ORF">LCGC14_0492130</name>
</gene>
<dbReference type="EMBL" id="LAZR01000556">
    <property type="protein sequence ID" value="KKN64413.1"/>
    <property type="molecule type" value="Genomic_DNA"/>
</dbReference>
<dbReference type="InterPro" id="IPR007160">
    <property type="entry name" value="DUF362"/>
</dbReference>
<protein>
    <recommendedName>
        <fullName evidence="1">DUF362 domain-containing protein</fullName>
    </recommendedName>
</protein>
<feature type="domain" description="DUF362" evidence="1">
    <location>
        <begin position="47"/>
        <end position="242"/>
    </location>
</feature>
<name>A0A0F9VF50_9ZZZZ</name>
<sequence>MVSDDLMQENKNTTIVDASNGSIEDTIKIALQTHGGLKRFISEGDQVLLKPNFNTGDPFPASTDPDFLHTIAKMVLELTTNVSIIESSMLRLKTEEVINTIMGDRLKKLKIPLITELDFKYIEIDLKSLGAQHLRKVKLPDQILNPETKIILLPCLKTHFVAHYTGALKLAVGFMGKKQRIRLHMSRRVPEKVAELNLGYKPNLIIMDARKIFVTKGPMNGQIEFPQKILVGTNRTSIDIEGVKIIQSYGADNKLQDMKPKEVRTVKHALELEIE</sequence>
<dbReference type="AlphaFoldDB" id="A0A0F9VF50"/>
<accession>A0A0F9VF50</accession>
<proteinExistence type="predicted"/>
<organism evidence="2">
    <name type="scientific">marine sediment metagenome</name>
    <dbReference type="NCBI Taxonomy" id="412755"/>
    <lineage>
        <taxon>unclassified sequences</taxon>
        <taxon>metagenomes</taxon>
        <taxon>ecological metagenomes</taxon>
    </lineage>
</organism>
<evidence type="ECO:0000313" key="2">
    <source>
        <dbReference type="EMBL" id="KKN64413.1"/>
    </source>
</evidence>
<dbReference type="Pfam" id="PF04015">
    <property type="entry name" value="DUF362"/>
    <property type="match status" value="1"/>
</dbReference>
<evidence type="ECO:0000259" key="1">
    <source>
        <dbReference type="Pfam" id="PF04015"/>
    </source>
</evidence>
<reference evidence="2" key="1">
    <citation type="journal article" date="2015" name="Nature">
        <title>Complex archaea that bridge the gap between prokaryotes and eukaryotes.</title>
        <authorList>
            <person name="Spang A."/>
            <person name="Saw J.H."/>
            <person name="Jorgensen S.L."/>
            <person name="Zaremba-Niedzwiedzka K."/>
            <person name="Martijn J."/>
            <person name="Lind A.E."/>
            <person name="van Eijk R."/>
            <person name="Schleper C."/>
            <person name="Guy L."/>
            <person name="Ettema T.J."/>
        </authorList>
    </citation>
    <scope>NUCLEOTIDE SEQUENCE</scope>
</reference>